<evidence type="ECO:0000256" key="2">
    <source>
        <dbReference type="ARBA" id="ARBA00023125"/>
    </source>
</evidence>
<sequence>MSSHRAPETAHRSRRAHRAILGATLELVHEVGYPRVTIEGVAARAGVGKQTIYRRWPSKAAILRDAVVSLTEDIARAGGAVRDTGDLEADLKAVLRSAVDTMTDPGYDVPARALVAAGIADPALGKELTARLVEPPLRLCLERLGSARGAGQIAQDVDPRIAVLMLAGPVAQHWLMGDGPLTHEYTDALVDLALRGLAPR</sequence>
<evidence type="ECO:0000259" key="5">
    <source>
        <dbReference type="PROSITE" id="PS50977"/>
    </source>
</evidence>
<keyword evidence="1" id="KW-0805">Transcription regulation</keyword>
<dbReference type="Gene3D" id="1.10.357.10">
    <property type="entry name" value="Tetracycline Repressor, domain 2"/>
    <property type="match status" value="1"/>
</dbReference>
<dbReference type="InterPro" id="IPR050109">
    <property type="entry name" value="HTH-type_TetR-like_transc_reg"/>
</dbReference>
<proteinExistence type="predicted"/>
<dbReference type="AlphaFoldDB" id="A0A411PXC3"/>
<dbReference type="Gene3D" id="1.10.10.60">
    <property type="entry name" value="Homeodomain-like"/>
    <property type="match status" value="1"/>
</dbReference>
<keyword evidence="2 4" id="KW-0238">DNA-binding</keyword>
<protein>
    <submittedName>
        <fullName evidence="6">TetR</fullName>
    </submittedName>
</protein>
<dbReference type="GO" id="GO:0003700">
    <property type="term" value="F:DNA-binding transcription factor activity"/>
    <property type="evidence" value="ECO:0007669"/>
    <property type="project" value="TreeGrafter"/>
</dbReference>
<evidence type="ECO:0000313" key="6">
    <source>
        <dbReference type="EMBL" id="QBG49755.1"/>
    </source>
</evidence>
<name>A0A411PXC3_9ACTN</name>
<dbReference type="PRINTS" id="PR00455">
    <property type="entry name" value="HTHTETR"/>
</dbReference>
<evidence type="ECO:0000256" key="4">
    <source>
        <dbReference type="PROSITE-ProRule" id="PRU00335"/>
    </source>
</evidence>
<dbReference type="PANTHER" id="PTHR30055">
    <property type="entry name" value="HTH-TYPE TRANSCRIPTIONAL REGULATOR RUTR"/>
    <property type="match status" value="1"/>
</dbReference>
<gene>
    <name evidence="6" type="primary">bsm2</name>
</gene>
<dbReference type="PROSITE" id="PS50977">
    <property type="entry name" value="HTH_TETR_2"/>
    <property type="match status" value="1"/>
</dbReference>
<feature type="domain" description="HTH tetR-type" evidence="5">
    <location>
        <begin position="14"/>
        <end position="74"/>
    </location>
</feature>
<dbReference type="PANTHER" id="PTHR30055:SF148">
    <property type="entry name" value="TETR-FAMILY TRANSCRIPTIONAL REGULATOR"/>
    <property type="match status" value="1"/>
</dbReference>
<dbReference type="InterPro" id="IPR036271">
    <property type="entry name" value="Tet_transcr_reg_TetR-rel_C_sf"/>
</dbReference>
<keyword evidence="3" id="KW-0804">Transcription</keyword>
<evidence type="ECO:0000256" key="1">
    <source>
        <dbReference type="ARBA" id="ARBA00023015"/>
    </source>
</evidence>
<dbReference type="InterPro" id="IPR011075">
    <property type="entry name" value="TetR_C"/>
</dbReference>
<dbReference type="SUPFAM" id="SSF48498">
    <property type="entry name" value="Tetracyclin repressor-like, C-terminal domain"/>
    <property type="match status" value="1"/>
</dbReference>
<organism evidence="6">
    <name type="scientific">Streptomyces spiramyceticus</name>
    <dbReference type="NCBI Taxonomy" id="299717"/>
    <lineage>
        <taxon>Bacteria</taxon>
        <taxon>Bacillati</taxon>
        <taxon>Actinomycetota</taxon>
        <taxon>Actinomycetes</taxon>
        <taxon>Kitasatosporales</taxon>
        <taxon>Streptomycetaceae</taxon>
        <taxon>Streptomyces</taxon>
    </lineage>
</organism>
<dbReference type="Pfam" id="PF00440">
    <property type="entry name" value="TetR_N"/>
    <property type="match status" value="1"/>
</dbReference>
<dbReference type="InterPro" id="IPR001647">
    <property type="entry name" value="HTH_TetR"/>
</dbReference>
<dbReference type="RefSeq" id="WP_274564309.1">
    <property type="nucleotide sequence ID" value="NZ_JARBAX010000002.1"/>
</dbReference>
<dbReference type="GO" id="GO:0000976">
    <property type="term" value="F:transcription cis-regulatory region binding"/>
    <property type="evidence" value="ECO:0007669"/>
    <property type="project" value="TreeGrafter"/>
</dbReference>
<reference evidence="6" key="1">
    <citation type="journal article" date="2019" name="Microb. Cell Fact.">
        <title>Engineering of leucine-responsive regulatory protein improves spiramycin and bitespiramycin biosynthesis.</title>
        <authorList>
            <person name="Lu Z."/>
            <person name="Zhang X."/>
            <person name="Dai J."/>
            <person name="Wang Y."/>
            <person name="He W."/>
        </authorList>
    </citation>
    <scope>NUCLEOTIDE SEQUENCE</scope>
    <source>
        <strain evidence="6">WSJ</strain>
    </source>
</reference>
<dbReference type="InterPro" id="IPR009057">
    <property type="entry name" value="Homeodomain-like_sf"/>
</dbReference>
<dbReference type="EMBL" id="MH460451">
    <property type="protein sequence ID" value="QBG49755.1"/>
    <property type="molecule type" value="Genomic_DNA"/>
</dbReference>
<dbReference type="Pfam" id="PF16859">
    <property type="entry name" value="TetR_C_11"/>
    <property type="match status" value="1"/>
</dbReference>
<feature type="DNA-binding region" description="H-T-H motif" evidence="4">
    <location>
        <begin position="37"/>
        <end position="56"/>
    </location>
</feature>
<evidence type="ECO:0000256" key="3">
    <source>
        <dbReference type="ARBA" id="ARBA00023163"/>
    </source>
</evidence>
<dbReference type="SUPFAM" id="SSF46689">
    <property type="entry name" value="Homeodomain-like"/>
    <property type="match status" value="1"/>
</dbReference>
<accession>A0A411PXC3</accession>